<dbReference type="PANTHER" id="PTHR23510:SF3">
    <property type="entry name" value="MAJOR FACILITATOR SUPERFAMILY DOMAIN-CONTAINING PROTEIN 8"/>
    <property type="match status" value="1"/>
</dbReference>
<evidence type="ECO:0000256" key="5">
    <source>
        <dbReference type="ARBA" id="ARBA00023136"/>
    </source>
</evidence>
<evidence type="ECO:0000256" key="4">
    <source>
        <dbReference type="ARBA" id="ARBA00022989"/>
    </source>
</evidence>
<dbReference type="InterPro" id="IPR036259">
    <property type="entry name" value="MFS_trans_sf"/>
</dbReference>
<organism evidence="8 9">
    <name type="scientific">Ditylenchus dipsaci</name>
    <dbReference type="NCBI Taxonomy" id="166011"/>
    <lineage>
        <taxon>Eukaryota</taxon>
        <taxon>Metazoa</taxon>
        <taxon>Ecdysozoa</taxon>
        <taxon>Nematoda</taxon>
        <taxon>Chromadorea</taxon>
        <taxon>Rhabditida</taxon>
        <taxon>Tylenchina</taxon>
        <taxon>Tylenchomorpha</taxon>
        <taxon>Sphaerularioidea</taxon>
        <taxon>Anguinidae</taxon>
        <taxon>Anguininae</taxon>
        <taxon>Ditylenchus</taxon>
    </lineage>
</organism>
<dbReference type="GO" id="GO:0005765">
    <property type="term" value="C:lysosomal membrane"/>
    <property type="evidence" value="ECO:0007669"/>
    <property type="project" value="TreeGrafter"/>
</dbReference>
<feature type="transmembrane region" description="Helical" evidence="6">
    <location>
        <begin position="86"/>
        <end position="106"/>
    </location>
</feature>
<accession>A0A915D1K5</accession>
<name>A0A915D1K5_9BILA</name>
<feature type="transmembrane region" description="Helical" evidence="6">
    <location>
        <begin position="256"/>
        <end position="275"/>
    </location>
</feature>
<proteinExistence type="predicted"/>
<evidence type="ECO:0000313" key="8">
    <source>
        <dbReference type="Proteomes" id="UP000887574"/>
    </source>
</evidence>
<reference evidence="9" key="1">
    <citation type="submission" date="2022-11" db="UniProtKB">
        <authorList>
            <consortium name="WormBaseParasite"/>
        </authorList>
    </citation>
    <scope>IDENTIFICATION</scope>
</reference>
<keyword evidence="5 6" id="KW-0472">Membrane</keyword>
<feature type="transmembrane region" description="Helical" evidence="6">
    <location>
        <begin position="53"/>
        <end position="74"/>
    </location>
</feature>
<dbReference type="PRINTS" id="PR01035">
    <property type="entry name" value="TCRTETA"/>
</dbReference>
<keyword evidence="4 6" id="KW-1133">Transmembrane helix</keyword>
<feature type="transmembrane region" description="Helical" evidence="6">
    <location>
        <begin position="282"/>
        <end position="303"/>
    </location>
</feature>
<dbReference type="InterPro" id="IPR020846">
    <property type="entry name" value="MFS_dom"/>
</dbReference>
<dbReference type="GO" id="GO:0022857">
    <property type="term" value="F:transmembrane transporter activity"/>
    <property type="evidence" value="ECO:0007669"/>
    <property type="project" value="InterPro"/>
</dbReference>
<dbReference type="PROSITE" id="PS50850">
    <property type="entry name" value="MFS"/>
    <property type="match status" value="1"/>
</dbReference>
<dbReference type="InterPro" id="IPR051068">
    <property type="entry name" value="MFS_Domain-Containing_Protein"/>
</dbReference>
<comment type="subcellular location">
    <subcellularLocation>
        <location evidence="1">Endomembrane system</location>
        <topology evidence="1">Multi-pass membrane protein</topology>
    </subcellularLocation>
</comment>
<dbReference type="SUPFAM" id="SSF103473">
    <property type="entry name" value="MFS general substrate transporter"/>
    <property type="match status" value="1"/>
</dbReference>
<evidence type="ECO:0000313" key="9">
    <source>
        <dbReference type="WBParaSite" id="jg14422"/>
    </source>
</evidence>
<feature type="transmembrane region" description="Helical" evidence="6">
    <location>
        <begin position="147"/>
        <end position="172"/>
    </location>
</feature>
<feature type="transmembrane region" description="Helical" evidence="6">
    <location>
        <begin position="333"/>
        <end position="353"/>
    </location>
</feature>
<dbReference type="WBParaSite" id="jg14422">
    <property type="protein sequence ID" value="jg14422"/>
    <property type="gene ID" value="jg14422"/>
</dbReference>
<evidence type="ECO:0000256" key="3">
    <source>
        <dbReference type="ARBA" id="ARBA00022692"/>
    </source>
</evidence>
<feature type="domain" description="Major facilitator superfamily (MFS) profile" evidence="7">
    <location>
        <begin position="1"/>
        <end position="402"/>
    </location>
</feature>
<keyword evidence="8" id="KW-1185">Reference proteome</keyword>
<dbReference type="InterPro" id="IPR001958">
    <property type="entry name" value="Tet-R_TetA/multi-R_MdtG-like"/>
</dbReference>
<evidence type="ECO:0000256" key="1">
    <source>
        <dbReference type="ARBA" id="ARBA00004127"/>
    </source>
</evidence>
<dbReference type="AlphaFoldDB" id="A0A915D1K5"/>
<dbReference type="Gene3D" id="1.20.1250.20">
    <property type="entry name" value="MFS general substrate transporter like domains"/>
    <property type="match status" value="1"/>
</dbReference>
<keyword evidence="3 6" id="KW-0812">Transmembrane</keyword>
<feature type="transmembrane region" description="Helical" evidence="6">
    <location>
        <begin position="112"/>
        <end position="135"/>
    </location>
</feature>
<keyword evidence="2" id="KW-0813">Transport</keyword>
<feature type="transmembrane region" description="Helical" evidence="6">
    <location>
        <begin position="192"/>
        <end position="210"/>
    </location>
</feature>
<evidence type="ECO:0000259" key="7">
    <source>
        <dbReference type="PROSITE" id="PS50850"/>
    </source>
</evidence>
<feature type="transmembrane region" description="Helical" evidence="6">
    <location>
        <begin position="231"/>
        <end position="250"/>
    </location>
</feature>
<dbReference type="PANTHER" id="PTHR23510">
    <property type="entry name" value="INNER MEMBRANE TRANSPORT PROTEIN YAJR"/>
    <property type="match status" value="1"/>
</dbReference>
<dbReference type="InterPro" id="IPR011701">
    <property type="entry name" value="MFS"/>
</dbReference>
<sequence length="402" mass="45025">MKEYERVEIMTEMGAMKRCSCELDAKKWKAQRAEFEIDRNLGHHTRPSTTESFFGIVISAYSLAQIIASPLLGYWSNCIRQLKAPLMFCAAFMFVGNIMYFVVEIFPSHHKYYLLFARFITGIGASTIGLLKAYASAASVSKDRSRAIAFVTGGMALGTTFGPAFQVFFSWIGYPGWNLTSGFRLTMFNAPALLACAMNILTLLLLCFFFKESFAGIADSEAHKVKKKETVGSSFAMMMFAWDPAEVVRYSSLAHAGKGFLAFIVYFVYIVFNLGKKLNERMVCLVSLVGLLAFHAFTFSWPFCQTNPSNSSQAVGCDFRNYSWCYSLKQVNMFVYFFFYVLIVGIAFPNINVTMNTLFSRIIGPRMQGTQQGLLQMSGGTARMAGPLLVGYLYTQQGPRLV</sequence>
<protein>
    <submittedName>
        <fullName evidence="9">Major facilitator superfamily (MFS) profile domain-containing protein</fullName>
    </submittedName>
</protein>
<dbReference type="Proteomes" id="UP000887574">
    <property type="component" value="Unplaced"/>
</dbReference>
<dbReference type="CDD" id="cd17326">
    <property type="entry name" value="MFS_MFSD8"/>
    <property type="match status" value="1"/>
</dbReference>
<dbReference type="Pfam" id="PF07690">
    <property type="entry name" value="MFS_1"/>
    <property type="match status" value="1"/>
</dbReference>
<evidence type="ECO:0000256" key="6">
    <source>
        <dbReference type="SAM" id="Phobius"/>
    </source>
</evidence>
<evidence type="ECO:0000256" key="2">
    <source>
        <dbReference type="ARBA" id="ARBA00022448"/>
    </source>
</evidence>
<dbReference type="GO" id="GO:0012505">
    <property type="term" value="C:endomembrane system"/>
    <property type="evidence" value="ECO:0007669"/>
    <property type="project" value="UniProtKB-SubCell"/>
</dbReference>